<accession>A0A1E3PRU5</accession>
<keyword evidence="3 7" id="KW-0808">Transferase</keyword>
<name>A0A1E3PRU5_9ASCO</name>
<dbReference type="GO" id="GO:0034246">
    <property type="term" value="F:mitochondrial transcription factor activity"/>
    <property type="evidence" value="ECO:0007669"/>
    <property type="project" value="TreeGrafter"/>
</dbReference>
<protein>
    <recommendedName>
        <fullName evidence="7">rRNA adenine N(6)-methyltransferase</fullName>
        <ecNumber evidence="7">2.1.1.-</ecNumber>
    </recommendedName>
</protein>
<sequence length="379" mass="42617">MSWKLPVDIATTAVKSRLSRLNPTNYELCEKAIDLMNLQNDYGDGRDLTIIDAYPSMGIWSSALNRKLNPSKHILLEPGRSYHKFLESKSGIPAGSEAIKLVRDDPFRWGTFTELVSQGLYQPTAQNDMSKINPNILFTANFTHPQGEQLCAQYLNCMWNHSWLFQYGRVRMLLWVRESTAAKMLARPGERARSRFAVQCDAVSRIKPRVISNNTSLKTSIANLNLSTIERFTTGEDAGQCLSVEDNLIVHSEKKKISTSTVTASSSKTGSPVLLQIDPTGINVPHLDCFEFVIRQLFIFRGKPLRDSLLVLGAGAGDWFPSRLPADLLDKPPKDMEVSHFMTITEVFAKWPFKPEILHDFYDEQEAGMTAAPYSVNIN</sequence>
<dbReference type="Gene3D" id="1.10.8.100">
    <property type="entry name" value="Ribosomal RNA adenine dimethylase-like, domain 2"/>
    <property type="match status" value="1"/>
</dbReference>
<keyword evidence="5" id="KW-0694">RNA-binding</keyword>
<reference evidence="8 9" key="1">
    <citation type="journal article" date="2016" name="Proc. Natl. Acad. Sci. U.S.A.">
        <title>Comparative genomics of biotechnologically important yeasts.</title>
        <authorList>
            <person name="Riley R."/>
            <person name="Haridas S."/>
            <person name="Wolfe K.H."/>
            <person name="Lopes M.R."/>
            <person name="Hittinger C.T."/>
            <person name="Goeker M."/>
            <person name="Salamov A.A."/>
            <person name="Wisecaver J.H."/>
            <person name="Long T.M."/>
            <person name="Calvey C.H."/>
            <person name="Aerts A.L."/>
            <person name="Barry K.W."/>
            <person name="Choi C."/>
            <person name="Clum A."/>
            <person name="Coughlan A.Y."/>
            <person name="Deshpande S."/>
            <person name="Douglass A.P."/>
            <person name="Hanson S.J."/>
            <person name="Klenk H.-P."/>
            <person name="LaButti K.M."/>
            <person name="Lapidus A."/>
            <person name="Lindquist E.A."/>
            <person name="Lipzen A.M."/>
            <person name="Meier-Kolthoff J.P."/>
            <person name="Ohm R.A."/>
            <person name="Otillar R.P."/>
            <person name="Pangilinan J.L."/>
            <person name="Peng Y."/>
            <person name="Rokas A."/>
            <person name="Rosa C.A."/>
            <person name="Scheuner C."/>
            <person name="Sibirny A.A."/>
            <person name="Slot J.C."/>
            <person name="Stielow J.B."/>
            <person name="Sun H."/>
            <person name="Kurtzman C.P."/>
            <person name="Blackwell M."/>
            <person name="Grigoriev I.V."/>
            <person name="Jeffries T.W."/>
        </authorList>
    </citation>
    <scope>NUCLEOTIDE SEQUENCE [LARGE SCALE GENOMIC DNA]</scope>
    <source>
        <strain evidence="8 9">DSM 6958</strain>
    </source>
</reference>
<dbReference type="SUPFAM" id="SSF53335">
    <property type="entry name" value="S-adenosyl-L-methionine-dependent methyltransferases"/>
    <property type="match status" value="1"/>
</dbReference>
<dbReference type="InterPro" id="IPR023165">
    <property type="entry name" value="rRNA_Ade_diMease-like_C"/>
</dbReference>
<organism evidence="8 9">
    <name type="scientific">Nadsonia fulvescens var. elongata DSM 6958</name>
    <dbReference type="NCBI Taxonomy" id="857566"/>
    <lineage>
        <taxon>Eukaryota</taxon>
        <taxon>Fungi</taxon>
        <taxon>Dikarya</taxon>
        <taxon>Ascomycota</taxon>
        <taxon>Saccharomycotina</taxon>
        <taxon>Dipodascomycetes</taxon>
        <taxon>Dipodascales</taxon>
        <taxon>Dipodascales incertae sedis</taxon>
        <taxon>Nadsonia</taxon>
    </lineage>
</organism>
<dbReference type="GO" id="GO:0008168">
    <property type="term" value="F:methyltransferase activity"/>
    <property type="evidence" value="ECO:0007669"/>
    <property type="project" value="UniProtKB-KW"/>
</dbReference>
<dbReference type="PANTHER" id="PTHR11727">
    <property type="entry name" value="DIMETHYLADENOSINE TRANSFERASE"/>
    <property type="match status" value="1"/>
</dbReference>
<comment type="subcellular location">
    <subcellularLocation>
        <location evidence="1">Mitochondrion</location>
    </subcellularLocation>
</comment>
<dbReference type="STRING" id="857566.A0A1E3PRU5"/>
<proteinExistence type="inferred from homology"/>
<evidence type="ECO:0000256" key="6">
    <source>
        <dbReference type="ARBA" id="ARBA00024915"/>
    </source>
</evidence>
<dbReference type="Proteomes" id="UP000095009">
    <property type="component" value="Unassembled WGS sequence"/>
</dbReference>
<dbReference type="AlphaFoldDB" id="A0A1E3PRU5"/>
<dbReference type="EC" id="2.1.1.-" evidence="7"/>
<evidence type="ECO:0000256" key="3">
    <source>
        <dbReference type="ARBA" id="ARBA00022679"/>
    </source>
</evidence>
<dbReference type="Gene3D" id="3.40.50.150">
    <property type="entry name" value="Vaccinia Virus protein VP39"/>
    <property type="match status" value="1"/>
</dbReference>
<comment type="function">
    <text evidence="6">Mitochondrial transcription factor that confers selective promoter recognition on the core subunit of the yeast mitochondrial RNA polymerase. Interacts with DNA in a non-specific manner.</text>
</comment>
<dbReference type="OrthoDB" id="16079at2759"/>
<dbReference type="Pfam" id="PF00398">
    <property type="entry name" value="RrnaAD"/>
    <property type="match status" value="1"/>
</dbReference>
<dbReference type="GO" id="GO:0034245">
    <property type="term" value="C:mitochondrial DNA-directed RNA polymerase complex"/>
    <property type="evidence" value="ECO:0007669"/>
    <property type="project" value="TreeGrafter"/>
</dbReference>
<dbReference type="InterPro" id="IPR001737">
    <property type="entry name" value="KsgA/Erm"/>
</dbReference>
<evidence type="ECO:0000256" key="4">
    <source>
        <dbReference type="ARBA" id="ARBA00022691"/>
    </source>
</evidence>
<dbReference type="EMBL" id="KV454406">
    <property type="protein sequence ID" value="ODQ68155.1"/>
    <property type="molecule type" value="Genomic_DNA"/>
</dbReference>
<evidence type="ECO:0000256" key="5">
    <source>
        <dbReference type="ARBA" id="ARBA00022884"/>
    </source>
</evidence>
<dbReference type="InterPro" id="IPR029063">
    <property type="entry name" value="SAM-dependent_MTases_sf"/>
</dbReference>
<keyword evidence="9" id="KW-1185">Reference proteome</keyword>
<keyword evidence="2 7" id="KW-0489">Methyltransferase</keyword>
<dbReference type="GO" id="GO:0006364">
    <property type="term" value="P:rRNA processing"/>
    <property type="evidence" value="ECO:0007669"/>
    <property type="project" value="UniProtKB-KW"/>
</dbReference>
<evidence type="ECO:0000313" key="9">
    <source>
        <dbReference type="Proteomes" id="UP000095009"/>
    </source>
</evidence>
<evidence type="ECO:0000313" key="8">
    <source>
        <dbReference type="EMBL" id="ODQ68155.1"/>
    </source>
</evidence>
<keyword evidence="4 7" id="KW-0949">S-adenosyl-L-methionine</keyword>
<evidence type="ECO:0000256" key="1">
    <source>
        <dbReference type="ARBA" id="ARBA00004173"/>
    </source>
</evidence>
<comment type="similarity">
    <text evidence="7">Belongs to the class I-like SAM-binding methyltransferase superfamily. rRNA adenine N(6)-methyltransferase family.</text>
</comment>
<dbReference type="PANTHER" id="PTHR11727:SF17">
    <property type="entry name" value="DIMETHYLADENOSINE TRANSFERASE 1, MITOCHONDRIAL"/>
    <property type="match status" value="1"/>
</dbReference>
<keyword evidence="7" id="KW-0698">rRNA processing</keyword>
<dbReference type="GO" id="GO:0005759">
    <property type="term" value="C:mitochondrial matrix"/>
    <property type="evidence" value="ECO:0007669"/>
    <property type="project" value="TreeGrafter"/>
</dbReference>
<dbReference type="GO" id="GO:0006391">
    <property type="term" value="P:transcription initiation at mitochondrial promoter"/>
    <property type="evidence" value="ECO:0007669"/>
    <property type="project" value="TreeGrafter"/>
</dbReference>
<dbReference type="GO" id="GO:0003723">
    <property type="term" value="F:RNA binding"/>
    <property type="evidence" value="ECO:0007669"/>
    <property type="project" value="UniProtKB-KW"/>
</dbReference>
<gene>
    <name evidence="8" type="ORF">NADFUDRAFT_48807</name>
</gene>
<dbReference type="GO" id="GO:0032259">
    <property type="term" value="P:methylation"/>
    <property type="evidence" value="ECO:0007669"/>
    <property type="project" value="UniProtKB-KW"/>
</dbReference>
<evidence type="ECO:0000256" key="7">
    <source>
        <dbReference type="RuleBase" id="RU362106"/>
    </source>
</evidence>
<evidence type="ECO:0000256" key="2">
    <source>
        <dbReference type="ARBA" id="ARBA00022603"/>
    </source>
</evidence>